<sequence>MNAYIASPTGHAAVALFRLFTEHDYFTAYLLRFKSASDPYCPISQGQFVMDDYHILHCIALLGTTISDRYWVARYRLRK</sequence>
<dbReference type="OrthoDB" id="10372625at2759"/>
<name>A0A8X6YBX0_9ARAC</name>
<evidence type="ECO:0000313" key="2">
    <source>
        <dbReference type="Proteomes" id="UP000886998"/>
    </source>
</evidence>
<proteinExistence type="predicted"/>
<reference evidence="1" key="1">
    <citation type="submission" date="2020-08" db="EMBL/GenBank/DDBJ databases">
        <title>Multicomponent nature underlies the extraordinary mechanical properties of spider dragline silk.</title>
        <authorList>
            <person name="Kono N."/>
            <person name="Nakamura H."/>
            <person name="Mori M."/>
            <person name="Yoshida Y."/>
            <person name="Ohtoshi R."/>
            <person name="Malay A.D."/>
            <person name="Moran D.A.P."/>
            <person name="Tomita M."/>
            <person name="Numata K."/>
            <person name="Arakawa K."/>
        </authorList>
    </citation>
    <scope>NUCLEOTIDE SEQUENCE</scope>
</reference>
<comment type="caution">
    <text evidence="1">The sequence shown here is derived from an EMBL/GenBank/DDBJ whole genome shotgun (WGS) entry which is preliminary data.</text>
</comment>
<gene>
    <name evidence="1" type="ORF">TNIN_74711</name>
</gene>
<accession>A0A8X6YBX0</accession>
<dbReference type="AlphaFoldDB" id="A0A8X6YBX0"/>
<keyword evidence="2" id="KW-1185">Reference proteome</keyword>
<protein>
    <submittedName>
        <fullName evidence="1">Uncharacterized protein</fullName>
    </submittedName>
</protein>
<organism evidence="1 2">
    <name type="scientific">Trichonephila inaurata madagascariensis</name>
    <dbReference type="NCBI Taxonomy" id="2747483"/>
    <lineage>
        <taxon>Eukaryota</taxon>
        <taxon>Metazoa</taxon>
        <taxon>Ecdysozoa</taxon>
        <taxon>Arthropoda</taxon>
        <taxon>Chelicerata</taxon>
        <taxon>Arachnida</taxon>
        <taxon>Araneae</taxon>
        <taxon>Araneomorphae</taxon>
        <taxon>Entelegynae</taxon>
        <taxon>Araneoidea</taxon>
        <taxon>Nephilidae</taxon>
        <taxon>Trichonephila</taxon>
        <taxon>Trichonephila inaurata</taxon>
    </lineage>
</organism>
<dbReference type="EMBL" id="BMAV01016741">
    <property type="protein sequence ID" value="GFY67783.1"/>
    <property type="molecule type" value="Genomic_DNA"/>
</dbReference>
<evidence type="ECO:0000313" key="1">
    <source>
        <dbReference type="EMBL" id="GFY67783.1"/>
    </source>
</evidence>
<dbReference type="Proteomes" id="UP000886998">
    <property type="component" value="Unassembled WGS sequence"/>
</dbReference>